<dbReference type="PANTHER" id="PTHR43752:SF2">
    <property type="entry name" value="BNR_ASP-BOX REPEAT FAMILY PROTEIN"/>
    <property type="match status" value="1"/>
</dbReference>
<dbReference type="Pfam" id="PF13088">
    <property type="entry name" value="BNR_2"/>
    <property type="match status" value="1"/>
</dbReference>
<comment type="caution">
    <text evidence="2">The sequence shown here is derived from an EMBL/GenBank/DDBJ whole genome shotgun (WGS) entry which is preliminary data.</text>
</comment>
<dbReference type="InterPro" id="IPR011040">
    <property type="entry name" value="Sialidase"/>
</dbReference>
<protein>
    <submittedName>
        <fullName evidence="2">Sialidase family protein</fullName>
    </submittedName>
</protein>
<dbReference type="CDD" id="cd15482">
    <property type="entry name" value="Sialidase_non-viral"/>
    <property type="match status" value="1"/>
</dbReference>
<evidence type="ECO:0000313" key="2">
    <source>
        <dbReference type="EMBL" id="MDN5213352.1"/>
    </source>
</evidence>
<name>A0ABT8L6H2_9BACT</name>
<proteinExistence type="predicted"/>
<keyword evidence="3" id="KW-1185">Reference proteome</keyword>
<dbReference type="EMBL" id="JAUJEB010000003">
    <property type="protein sequence ID" value="MDN5213352.1"/>
    <property type="molecule type" value="Genomic_DNA"/>
</dbReference>
<dbReference type="PANTHER" id="PTHR43752">
    <property type="entry name" value="BNR/ASP-BOX REPEAT FAMILY PROTEIN"/>
    <property type="match status" value="1"/>
</dbReference>
<accession>A0ABT8L6H2</accession>
<evidence type="ECO:0000313" key="3">
    <source>
        <dbReference type="Proteomes" id="UP001172083"/>
    </source>
</evidence>
<dbReference type="RefSeq" id="WP_346758692.1">
    <property type="nucleotide sequence ID" value="NZ_JAUJEB010000003.1"/>
</dbReference>
<reference evidence="2" key="1">
    <citation type="submission" date="2023-06" db="EMBL/GenBank/DDBJ databases">
        <title>Genomic of Agaribacillus aureum.</title>
        <authorList>
            <person name="Wang G."/>
        </authorList>
    </citation>
    <scope>NUCLEOTIDE SEQUENCE</scope>
    <source>
        <strain evidence="2">BMA12</strain>
    </source>
</reference>
<dbReference type="SUPFAM" id="SSF50939">
    <property type="entry name" value="Sialidases"/>
    <property type="match status" value="1"/>
</dbReference>
<organism evidence="2 3">
    <name type="scientific">Agaribacillus aureus</name>
    <dbReference type="NCBI Taxonomy" id="3051825"/>
    <lineage>
        <taxon>Bacteria</taxon>
        <taxon>Pseudomonadati</taxon>
        <taxon>Bacteroidota</taxon>
        <taxon>Cytophagia</taxon>
        <taxon>Cytophagales</taxon>
        <taxon>Splendidivirgaceae</taxon>
        <taxon>Agaribacillus</taxon>
    </lineage>
</organism>
<dbReference type="Gene3D" id="2.120.10.10">
    <property type="match status" value="1"/>
</dbReference>
<evidence type="ECO:0000259" key="1">
    <source>
        <dbReference type="Pfam" id="PF13088"/>
    </source>
</evidence>
<feature type="domain" description="Sialidase" evidence="1">
    <location>
        <begin position="53"/>
        <end position="328"/>
    </location>
</feature>
<dbReference type="PROSITE" id="PS51257">
    <property type="entry name" value="PROKAR_LIPOPROTEIN"/>
    <property type="match status" value="1"/>
</dbReference>
<gene>
    <name evidence="2" type="ORF">QQ020_14880</name>
</gene>
<dbReference type="Proteomes" id="UP001172083">
    <property type="component" value="Unassembled WGS sequence"/>
</dbReference>
<sequence length="347" mass="38319">MKIVTIFISVIFLFGCMKNEKSAVVSEEYIYEIAAAKTPQCHASTVAASGDYLIASWFGGTAEKNKDVGIWVSRHDGRSWSAPEEVVNGVQNDTLRYPCWNPVLFQAEEGPLMLFYKIGPSPRTWWGMVVTSQDQGKTWSEATKLPDGIYGPIKNKPVQLNNGDLLCPTSTEHDGWKIQIERTSDLGKTWTSSGDLNDGFEIGAIQPTILVHPGDKLQLLCRTNKGFISECWSEDNGATWSPMKAISLPNPNSGIDAVTLKDGRHLLVYNPTGGDWGDRVPLSVGISADGKAWEEVLVLEPVTDPGKTAEEEYSYPSVIQTHDGLVHVVYTWNRKTVKHVVIDPKNL</sequence>
<dbReference type="InterPro" id="IPR036278">
    <property type="entry name" value="Sialidase_sf"/>
</dbReference>